<feature type="transmembrane region" description="Helical" evidence="1">
    <location>
        <begin position="40"/>
        <end position="60"/>
    </location>
</feature>
<dbReference type="RefSeq" id="WP_203982293.1">
    <property type="nucleotide sequence ID" value="NZ_BOOU01000009.1"/>
</dbReference>
<dbReference type="AlphaFoldDB" id="A0A919QWZ6"/>
<sequence>MLPRYRIPLIAAVSLVAGGFATWAACATGTGGLFFRSPLYPWLFAAVLLGGVGLGATVAVRTAVAVLVPFCAPQLLAAAWGGLTAGAAERRLWTLGLLPATVLMLFSVGCVATGVCVRLMFRR</sequence>
<dbReference type="Proteomes" id="UP000655287">
    <property type="component" value="Unassembled WGS sequence"/>
</dbReference>
<reference evidence="2" key="1">
    <citation type="submission" date="2021-01" db="EMBL/GenBank/DDBJ databases">
        <title>Whole genome shotgun sequence of Sphaerisporangium rufum NBRC 109079.</title>
        <authorList>
            <person name="Komaki H."/>
            <person name="Tamura T."/>
        </authorList>
    </citation>
    <scope>NUCLEOTIDE SEQUENCE</scope>
    <source>
        <strain evidence="2">NBRC 109079</strain>
    </source>
</reference>
<keyword evidence="3" id="KW-1185">Reference proteome</keyword>
<keyword evidence="1" id="KW-1133">Transmembrane helix</keyword>
<feature type="transmembrane region" description="Helical" evidence="1">
    <location>
        <begin position="67"/>
        <end position="88"/>
    </location>
</feature>
<keyword evidence="1" id="KW-0812">Transmembrane</keyword>
<keyword evidence="1" id="KW-0472">Membrane</keyword>
<dbReference type="EMBL" id="BOOU01000009">
    <property type="protein sequence ID" value="GII75634.1"/>
    <property type="molecule type" value="Genomic_DNA"/>
</dbReference>
<evidence type="ECO:0000313" key="3">
    <source>
        <dbReference type="Proteomes" id="UP000655287"/>
    </source>
</evidence>
<organism evidence="2 3">
    <name type="scientific">Sphaerisporangium rufum</name>
    <dbReference type="NCBI Taxonomy" id="1381558"/>
    <lineage>
        <taxon>Bacteria</taxon>
        <taxon>Bacillati</taxon>
        <taxon>Actinomycetota</taxon>
        <taxon>Actinomycetes</taxon>
        <taxon>Streptosporangiales</taxon>
        <taxon>Streptosporangiaceae</taxon>
        <taxon>Sphaerisporangium</taxon>
    </lineage>
</organism>
<comment type="caution">
    <text evidence="2">The sequence shown here is derived from an EMBL/GenBank/DDBJ whole genome shotgun (WGS) entry which is preliminary data.</text>
</comment>
<dbReference type="PROSITE" id="PS51257">
    <property type="entry name" value="PROKAR_LIPOPROTEIN"/>
    <property type="match status" value="1"/>
</dbReference>
<name>A0A919QWZ6_9ACTN</name>
<evidence type="ECO:0000256" key="1">
    <source>
        <dbReference type="SAM" id="Phobius"/>
    </source>
</evidence>
<accession>A0A919QWZ6</accession>
<protein>
    <submittedName>
        <fullName evidence="2">Uncharacterized protein</fullName>
    </submittedName>
</protein>
<gene>
    <name evidence="2" type="ORF">Sru01_06160</name>
</gene>
<feature type="transmembrane region" description="Helical" evidence="1">
    <location>
        <begin position="100"/>
        <end position="121"/>
    </location>
</feature>
<evidence type="ECO:0000313" key="2">
    <source>
        <dbReference type="EMBL" id="GII75634.1"/>
    </source>
</evidence>
<proteinExistence type="predicted"/>